<dbReference type="PANTHER" id="PTHR13078">
    <property type="entry name" value="PEROXISOMAL MULTIFUNCTIONAL ENZYME TYPE 2-RELATED"/>
    <property type="match status" value="1"/>
</dbReference>
<dbReference type="SUPFAM" id="SSF54637">
    <property type="entry name" value="Thioesterase/thiol ester dehydrase-isomerase"/>
    <property type="match status" value="2"/>
</dbReference>
<dbReference type="GO" id="GO:0004300">
    <property type="term" value="F:enoyl-CoA hydratase activity"/>
    <property type="evidence" value="ECO:0007669"/>
    <property type="project" value="TreeGrafter"/>
</dbReference>
<organism evidence="2">
    <name type="scientific">freshwater metagenome</name>
    <dbReference type="NCBI Taxonomy" id="449393"/>
    <lineage>
        <taxon>unclassified sequences</taxon>
        <taxon>metagenomes</taxon>
        <taxon>ecological metagenomes</taxon>
    </lineage>
</organism>
<sequence length="279" mass="29572">MPTPAIDSYDAYVDADAVLAYALATNDPNELCITGVKASPLVTAPHVVRAFIETNTKAVPEGTITGTRAGVHAMHDVHYFRPIELGSMVRVEGRNQSVKQTSAGVSITSDLRVLNQDGELLLQHFWTTMMVGGTTTIEYGEASPSHTFPDDARDRVLGSFTFNVTRDQGFRYGGASGDRNGHAIDDSIARSEGFPSKIVQGLCTFAMSSGAAVNLIGAGDPENLTRVAGRFSSPVFPGSTLTIDLFDAGVNEAGGRMVAFEATSNGVTVVKHGRAEFKA</sequence>
<dbReference type="GO" id="GO:0044594">
    <property type="term" value="F:17-beta-hydroxysteroid dehydrogenase (NAD+) activity"/>
    <property type="evidence" value="ECO:0007669"/>
    <property type="project" value="TreeGrafter"/>
</dbReference>
<dbReference type="AlphaFoldDB" id="A0A6J6INJ0"/>
<dbReference type="EMBL" id="CAFBMO010000052">
    <property type="protein sequence ID" value="CAB4911881.1"/>
    <property type="molecule type" value="Genomic_DNA"/>
</dbReference>
<name>A0A6J6INJ0_9ZZZZ</name>
<dbReference type="EMBL" id="CAEZVB010000065">
    <property type="protein sequence ID" value="CAB4626181.1"/>
    <property type="molecule type" value="Genomic_DNA"/>
</dbReference>
<dbReference type="InterPro" id="IPR002539">
    <property type="entry name" value="MaoC-like_dom"/>
</dbReference>
<accession>A0A6J6INJ0</accession>
<gene>
    <name evidence="2" type="ORF">UFOPK1908_01185</name>
    <name evidence="3" type="ORF">UFOPK3576_01180</name>
</gene>
<feature type="domain" description="MaoC-like" evidence="1">
    <location>
        <begin position="162"/>
        <end position="258"/>
    </location>
</feature>
<protein>
    <submittedName>
        <fullName evidence="2">Unannotated protein</fullName>
    </submittedName>
</protein>
<proteinExistence type="predicted"/>
<dbReference type="Gene3D" id="3.10.129.10">
    <property type="entry name" value="Hotdog Thioesterase"/>
    <property type="match status" value="1"/>
</dbReference>
<dbReference type="Pfam" id="PF01575">
    <property type="entry name" value="MaoC_dehydratas"/>
    <property type="match status" value="1"/>
</dbReference>
<evidence type="ECO:0000259" key="1">
    <source>
        <dbReference type="Pfam" id="PF01575"/>
    </source>
</evidence>
<dbReference type="InterPro" id="IPR029069">
    <property type="entry name" value="HotDog_dom_sf"/>
</dbReference>
<reference evidence="2" key="1">
    <citation type="submission" date="2020-05" db="EMBL/GenBank/DDBJ databases">
        <authorList>
            <person name="Chiriac C."/>
            <person name="Salcher M."/>
            <person name="Ghai R."/>
            <person name="Kavagutti S V."/>
        </authorList>
    </citation>
    <scope>NUCLEOTIDE SEQUENCE</scope>
</reference>
<dbReference type="GO" id="GO:0003857">
    <property type="term" value="F:(3S)-3-hydroxyacyl-CoA dehydrogenase (NAD+) activity"/>
    <property type="evidence" value="ECO:0007669"/>
    <property type="project" value="TreeGrafter"/>
</dbReference>
<dbReference type="PANTHER" id="PTHR13078:SF56">
    <property type="entry name" value="PEROXISOMAL MULTIFUNCTIONAL ENZYME TYPE 2"/>
    <property type="match status" value="1"/>
</dbReference>
<dbReference type="GO" id="GO:0006635">
    <property type="term" value="P:fatty acid beta-oxidation"/>
    <property type="evidence" value="ECO:0007669"/>
    <property type="project" value="TreeGrafter"/>
</dbReference>
<evidence type="ECO:0000313" key="2">
    <source>
        <dbReference type="EMBL" id="CAB4626181.1"/>
    </source>
</evidence>
<evidence type="ECO:0000313" key="3">
    <source>
        <dbReference type="EMBL" id="CAB4911881.1"/>
    </source>
</evidence>